<dbReference type="Gene3D" id="1.10.443.10">
    <property type="entry name" value="Intergrase catalytic core"/>
    <property type="match status" value="1"/>
</dbReference>
<dbReference type="GO" id="GO:0006310">
    <property type="term" value="P:DNA recombination"/>
    <property type="evidence" value="ECO:0007669"/>
    <property type="project" value="UniProtKB-KW"/>
</dbReference>
<dbReference type="InterPro" id="IPR004107">
    <property type="entry name" value="Integrase_SAM-like_N"/>
</dbReference>
<accession>A0A9X8MT13</accession>
<comment type="similarity">
    <text evidence="1">Belongs to the 'phage' integrase family.</text>
</comment>
<evidence type="ECO:0000313" key="8">
    <source>
        <dbReference type="Proteomes" id="UP000184388"/>
    </source>
</evidence>
<dbReference type="CDD" id="cd01189">
    <property type="entry name" value="INT_ICEBs1_C_like"/>
    <property type="match status" value="1"/>
</dbReference>
<dbReference type="InterPro" id="IPR002104">
    <property type="entry name" value="Integrase_catalytic"/>
</dbReference>
<keyword evidence="3" id="KW-0238">DNA-binding</keyword>
<dbReference type="PROSITE" id="PS51898">
    <property type="entry name" value="TYR_RECOMBINASE"/>
    <property type="match status" value="1"/>
</dbReference>
<protein>
    <submittedName>
        <fullName evidence="7">Site-specific recombinase XerD</fullName>
    </submittedName>
</protein>
<dbReference type="Pfam" id="PF14659">
    <property type="entry name" value="Phage_int_SAM_3"/>
    <property type="match status" value="1"/>
</dbReference>
<dbReference type="PANTHER" id="PTHR30349:SF64">
    <property type="entry name" value="PROPHAGE INTEGRASE INTD-RELATED"/>
    <property type="match status" value="1"/>
</dbReference>
<sequence>MARKARNNPRQKRSKSCGCKLCTEEYRPGEKSTRKDCTGPWQARYRDPAGRQRAKQFAGKGAKAKAEAFLDKTRDQVRTGSFVDLDRGQITLEEWREKWRPAQRIGDNTRETADSVWTNHVQPHFGKWRLQSISNMDVEAWVADRVRAVGVATIEKAFRMLDGMLTSALRDRRIAYNPCDGVRLPKAQPKHPDDVLPPTYDQLAEIRACVPEHFRDMLVVAEETGLRWGELIGLRRCNVDLEGLSLQVRETIIQVRGKAVRKAYPKSAAGSRSVPLSDRAARAIKRHLERCPASSARTAPASGMHKEELVFRSVGGGVLGRSNFWRVWTAAADKAGVSRKATNPVTGRVERWPHLHDVRHAFASRLHSLGVPEADAQKILGHERGAKITWLYTHASANSVERVRSALDGGGLRAVAS</sequence>
<feature type="region of interest" description="Disordered" evidence="5">
    <location>
        <begin position="27"/>
        <end position="51"/>
    </location>
</feature>
<evidence type="ECO:0000256" key="3">
    <source>
        <dbReference type="ARBA" id="ARBA00023125"/>
    </source>
</evidence>
<dbReference type="PANTHER" id="PTHR30349">
    <property type="entry name" value="PHAGE INTEGRASE-RELATED"/>
    <property type="match status" value="1"/>
</dbReference>
<dbReference type="SUPFAM" id="SSF56349">
    <property type="entry name" value="DNA breaking-rejoining enzymes"/>
    <property type="match status" value="1"/>
</dbReference>
<gene>
    <name evidence="7" type="ORF">SAMN05216268_1064</name>
</gene>
<evidence type="ECO:0000256" key="4">
    <source>
        <dbReference type="ARBA" id="ARBA00023172"/>
    </source>
</evidence>
<feature type="domain" description="Tyr recombinase" evidence="6">
    <location>
        <begin position="191"/>
        <end position="408"/>
    </location>
</feature>
<evidence type="ECO:0000259" key="6">
    <source>
        <dbReference type="PROSITE" id="PS51898"/>
    </source>
</evidence>
<name>A0A9X8MT13_9ACTN</name>
<reference evidence="8" key="1">
    <citation type="submission" date="2016-11" db="EMBL/GenBank/DDBJ databases">
        <authorList>
            <person name="Jaros S."/>
            <person name="Januszkiewicz K."/>
            <person name="Wedrychowicz H."/>
        </authorList>
    </citation>
    <scope>NUCLEOTIDE SEQUENCE [LARGE SCALE GENOMIC DNA]</scope>
    <source>
        <strain evidence="8">CGMCC 4.3555</strain>
    </source>
</reference>
<dbReference type="EMBL" id="FRBK01000006">
    <property type="protein sequence ID" value="SHL73124.1"/>
    <property type="molecule type" value="Genomic_DNA"/>
</dbReference>
<dbReference type="InterPro" id="IPR013762">
    <property type="entry name" value="Integrase-like_cat_sf"/>
</dbReference>
<dbReference type="AlphaFoldDB" id="A0A9X8MT13"/>
<dbReference type="InterPro" id="IPR010998">
    <property type="entry name" value="Integrase_recombinase_N"/>
</dbReference>
<evidence type="ECO:0000256" key="1">
    <source>
        <dbReference type="ARBA" id="ARBA00008857"/>
    </source>
</evidence>
<evidence type="ECO:0000256" key="2">
    <source>
        <dbReference type="ARBA" id="ARBA00022908"/>
    </source>
</evidence>
<dbReference type="GO" id="GO:0015074">
    <property type="term" value="P:DNA integration"/>
    <property type="evidence" value="ECO:0007669"/>
    <property type="project" value="UniProtKB-KW"/>
</dbReference>
<proteinExistence type="inferred from homology"/>
<dbReference type="InterPro" id="IPR011010">
    <property type="entry name" value="DNA_brk_join_enz"/>
</dbReference>
<keyword evidence="2" id="KW-0229">DNA integration</keyword>
<dbReference type="InterPro" id="IPR050090">
    <property type="entry name" value="Tyrosine_recombinase_XerCD"/>
</dbReference>
<dbReference type="GO" id="GO:0003677">
    <property type="term" value="F:DNA binding"/>
    <property type="evidence" value="ECO:0007669"/>
    <property type="project" value="UniProtKB-KW"/>
</dbReference>
<dbReference type="Proteomes" id="UP000184388">
    <property type="component" value="Unassembled WGS sequence"/>
</dbReference>
<keyword evidence="4" id="KW-0233">DNA recombination</keyword>
<dbReference type="Gene3D" id="1.10.150.130">
    <property type="match status" value="1"/>
</dbReference>
<feature type="compositionally biased region" description="Basic and acidic residues" evidence="5">
    <location>
        <begin position="27"/>
        <end position="37"/>
    </location>
</feature>
<dbReference type="RefSeq" id="WP_073444552.1">
    <property type="nucleotide sequence ID" value="NZ_FRBK01000006.1"/>
</dbReference>
<evidence type="ECO:0000256" key="5">
    <source>
        <dbReference type="SAM" id="MobiDB-lite"/>
    </source>
</evidence>
<comment type="caution">
    <text evidence="7">The sequence shown here is derived from an EMBL/GenBank/DDBJ whole genome shotgun (WGS) entry which is preliminary data.</text>
</comment>
<organism evidence="7 8">
    <name type="scientific">Streptomyces yunnanensis</name>
    <dbReference type="NCBI Taxonomy" id="156453"/>
    <lineage>
        <taxon>Bacteria</taxon>
        <taxon>Bacillati</taxon>
        <taxon>Actinomycetota</taxon>
        <taxon>Actinomycetes</taxon>
        <taxon>Kitasatosporales</taxon>
        <taxon>Streptomycetaceae</taxon>
        <taxon>Streptomyces</taxon>
    </lineage>
</organism>
<evidence type="ECO:0000313" key="7">
    <source>
        <dbReference type="EMBL" id="SHL73124.1"/>
    </source>
</evidence>
<dbReference type="Pfam" id="PF00589">
    <property type="entry name" value="Phage_integrase"/>
    <property type="match status" value="1"/>
</dbReference>